<dbReference type="EMBL" id="MU154588">
    <property type="protein sequence ID" value="KAF9493263.1"/>
    <property type="molecule type" value="Genomic_DNA"/>
</dbReference>
<evidence type="ECO:0000313" key="2">
    <source>
        <dbReference type="Proteomes" id="UP000807025"/>
    </source>
</evidence>
<dbReference type="OrthoDB" id="3044119at2759"/>
<keyword evidence="2" id="KW-1185">Reference proteome</keyword>
<dbReference type="AlphaFoldDB" id="A0A9P5ZS52"/>
<organism evidence="1 2">
    <name type="scientific">Pleurotus eryngii</name>
    <name type="common">Boletus of the steppes</name>
    <dbReference type="NCBI Taxonomy" id="5323"/>
    <lineage>
        <taxon>Eukaryota</taxon>
        <taxon>Fungi</taxon>
        <taxon>Dikarya</taxon>
        <taxon>Basidiomycota</taxon>
        <taxon>Agaricomycotina</taxon>
        <taxon>Agaricomycetes</taxon>
        <taxon>Agaricomycetidae</taxon>
        <taxon>Agaricales</taxon>
        <taxon>Pleurotineae</taxon>
        <taxon>Pleurotaceae</taxon>
        <taxon>Pleurotus</taxon>
    </lineage>
</organism>
<gene>
    <name evidence="1" type="ORF">BDN71DRAFT_1508726</name>
</gene>
<dbReference type="Proteomes" id="UP000807025">
    <property type="component" value="Unassembled WGS sequence"/>
</dbReference>
<reference evidence="1" key="1">
    <citation type="submission" date="2020-11" db="EMBL/GenBank/DDBJ databases">
        <authorList>
            <consortium name="DOE Joint Genome Institute"/>
            <person name="Ahrendt S."/>
            <person name="Riley R."/>
            <person name="Andreopoulos W."/>
            <person name="Labutti K."/>
            <person name="Pangilinan J."/>
            <person name="Ruiz-Duenas F.J."/>
            <person name="Barrasa J.M."/>
            <person name="Sanchez-Garcia M."/>
            <person name="Camarero S."/>
            <person name="Miyauchi S."/>
            <person name="Serrano A."/>
            <person name="Linde D."/>
            <person name="Babiker R."/>
            <person name="Drula E."/>
            <person name="Ayuso-Fernandez I."/>
            <person name="Pacheco R."/>
            <person name="Padilla G."/>
            <person name="Ferreira P."/>
            <person name="Barriuso J."/>
            <person name="Kellner H."/>
            <person name="Castanera R."/>
            <person name="Alfaro M."/>
            <person name="Ramirez L."/>
            <person name="Pisabarro A.G."/>
            <person name="Kuo A."/>
            <person name="Tritt A."/>
            <person name="Lipzen A."/>
            <person name="He G."/>
            <person name="Yan M."/>
            <person name="Ng V."/>
            <person name="Cullen D."/>
            <person name="Martin F."/>
            <person name="Rosso M.-N."/>
            <person name="Henrissat B."/>
            <person name="Hibbett D."/>
            <person name="Martinez A.T."/>
            <person name="Grigoriev I.V."/>
        </authorList>
    </citation>
    <scope>NUCLEOTIDE SEQUENCE</scope>
    <source>
        <strain evidence="1">ATCC 90797</strain>
    </source>
</reference>
<comment type="caution">
    <text evidence="1">The sequence shown here is derived from an EMBL/GenBank/DDBJ whole genome shotgun (WGS) entry which is preliminary data.</text>
</comment>
<accession>A0A9P5ZS52</accession>
<sequence length="144" mass="16800">MQNNDSTVQAKSTFALRDESTNERMEVLLALIDLIRYEYEKEKIKAAMEVDMTNDDKLPLIHRDMSFIGKYDIQVPANPSPTKAQITKLHASIKAVQEWWGIFYKDTAQQLYLQKMVKIQAEMEEVEQPKVMMMRVCQLINETI</sequence>
<evidence type="ECO:0000313" key="1">
    <source>
        <dbReference type="EMBL" id="KAF9493263.1"/>
    </source>
</evidence>
<protein>
    <submittedName>
        <fullName evidence="1">Uncharacterized protein</fullName>
    </submittedName>
</protein>
<proteinExistence type="predicted"/>
<name>A0A9P5ZS52_PLEER</name>